<evidence type="ECO:0000256" key="5">
    <source>
        <dbReference type="ARBA" id="ARBA00013211"/>
    </source>
</evidence>
<keyword evidence="8 9" id="KW-0012">Acyltransferase</keyword>
<dbReference type="SUPFAM" id="SSF69593">
    <property type="entry name" value="Glycerol-3-phosphate (1)-acyltransferase"/>
    <property type="match status" value="1"/>
</dbReference>
<dbReference type="AlphaFoldDB" id="A0A9Q3ZHJ6"/>
<dbReference type="InterPro" id="IPR004552">
    <property type="entry name" value="AGP_acyltrans"/>
</dbReference>
<organism evidence="12 13">
    <name type="scientific">Alloalcanivorax xenomutans</name>
    <dbReference type="NCBI Taxonomy" id="1094342"/>
    <lineage>
        <taxon>Bacteria</taxon>
        <taxon>Pseudomonadati</taxon>
        <taxon>Pseudomonadota</taxon>
        <taxon>Gammaproteobacteria</taxon>
        <taxon>Oceanospirillales</taxon>
        <taxon>Alcanivoracaceae</taxon>
        <taxon>Alloalcanivorax</taxon>
    </lineage>
</organism>
<keyword evidence="10" id="KW-1133">Transmembrane helix</keyword>
<reference evidence="12" key="1">
    <citation type="submission" date="2022-01" db="EMBL/GenBank/DDBJ databases">
        <authorList>
            <person name="Karlyshev A.V."/>
            <person name="Jaspars M."/>
        </authorList>
    </citation>
    <scope>NUCLEOTIDE SEQUENCE</scope>
    <source>
        <strain evidence="12">AGSA3-2</strain>
    </source>
</reference>
<accession>A0A9Q3ZHJ6</accession>
<name>A0A9Q3ZHJ6_9GAMM</name>
<keyword evidence="9" id="KW-1208">Phospholipid metabolism</keyword>
<dbReference type="SMART" id="SM00563">
    <property type="entry name" value="PlsC"/>
    <property type="match status" value="1"/>
</dbReference>
<keyword evidence="13" id="KW-1185">Reference proteome</keyword>
<gene>
    <name evidence="12" type="ORF">LZG35_10065</name>
</gene>
<dbReference type="CDD" id="cd07989">
    <property type="entry name" value="LPLAT_AGPAT-like"/>
    <property type="match status" value="1"/>
</dbReference>
<evidence type="ECO:0000259" key="11">
    <source>
        <dbReference type="SMART" id="SM00563"/>
    </source>
</evidence>
<dbReference type="EMBL" id="JAJVKT010000010">
    <property type="protein sequence ID" value="MCE7508982.1"/>
    <property type="molecule type" value="Genomic_DNA"/>
</dbReference>
<dbReference type="EC" id="2.3.1.51" evidence="5 9"/>
<dbReference type="RefSeq" id="WP_167374817.1">
    <property type="nucleotide sequence ID" value="NZ_CBDDTQ010000001.1"/>
</dbReference>
<evidence type="ECO:0000256" key="8">
    <source>
        <dbReference type="ARBA" id="ARBA00023315"/>
    </source>
</evidence>
<keyword evidence="10" id="KW-0812">Transmembrane</keyword>
<sequence length="250" mass="27833">MVNALFFVYCWLVFVPLMVLATVALWILCMVLSPFVGPRRAGRLTAVPWSRLGLLLSGVSVHIHGREQLDPDQSYVIVANHLSQYDIWVLYGHLGVDFRWVMKQELRRVPLIGYACEVLGHIFIDRSNHEQALASLENAKRQLVGGTSILFFPEGTRSRSGELLAFKKGAFRMAQDLELPILPVTLTGTRDILPPDTLRMQPGPARITLHTPIIVDGDDEQAVENAMAISRRAIASALESGQFSPQPDSH</sequence>
<evidence type="ECO:0000313" key="12">
    <source>
        <dbReference type="EMBL" id="MCE7508982.1"/>
    </source>
</evidence>
<dbReference type="GO" id="GO:0016020">
    <property type="term" value="C:membrane"/>
    <property type="evidence" value="ECO:0007669"/>
    <property type="project" value="InterPro"/>
</dbReference>
<comment type="similarity">
    <text evidence="4 9">Belongs to the 1-acyl-sn-glycerol-3-phosphate acyltransferase family.</text>
</comment>
<comment type="catalytic activity">
    <reaction evidence="1 9">
        <text>a 1-acyl-sn-glycero-3-phosphate + an acyl-CoA = a 1,2-diacyl-sn-glycero-3-phosphate + CoA</text>
        <dbReference type="Rhea" id="RHEA:19709"/>
        <dbReference type="ChEBI" id="CHEBI:57287"/>
        <dbReference type="ChEBI" id="CHEBI:57970"/>
        <dbReference type="ChEBI" id="CHEBI:58342"/>
        <dbReference type="ChEBI" id="CHEBI:58608"/>
        <dbReference type="EC" id="2.3.1.51"/>
    </reaction>
</comment>
<dbReference type="GO" id="GO:0003841">
    <property type="term" value="F:1-acylglycerol-3-phosphate O-acyltransferase activity"/>
    <property type="evidence" value="ECO:0007669"/>
    <property type="project" value="UniProtKB-UniRule"/>
</dbReference>
<evidence type="ECO:0000256" key="7">
    <source>
        <dbReference type="ARBA" id="ARBA00022679"/>
    </source>
</evidence>
<dbReference type="InterPro" id="IPR002123">
    <property type="entry name" value="Plipid/glycerol_acylTrfase"/>
</dbReference>
<comment type="caution">
    <text evidence="12">The sequence shown here is derived from an EMBL/GenBank/DDBJ whole genome shotgun (WGS) entry which is preliminary data.</text>
</comment>
<feature type="transmembrane region" description="Helical" evidence="10">
    <location>
        <begin position="6"/>
        <end position="33"/>
    </location>
</feature>
<evidence type="ECO:0000256" key="4">
    <source>
        <dbReference type="ARBA" id="ARBA00008655"/>
    </source>
</evidence>
<keyword evidence="7 9" id="KW-0808">Transferase</keyword>
<feature type="domain" description="Phospholipid/glycerol acyltransferase" evidence="11">
    <location>
        <begin position="75"/>
        <end position="189"/>
    </location>
</feature>
<keyword evidence="9" id="KW-0443">Lipid metabolism</keyword>
<proteinExistence type="inferred from homology"/>
<dbReference type="PANTHER" id="PTHR10434:SF66">
    <property type="entry name" value="PHOSPHOLIPID_GLYCEROL ACYLTRANSFERASE DOMAIN-CONTAINING PROTEIN"/>
    <property type="match status" value="1"/>
</dbReference>
<keyword evidence="9" id="KW-0444">Lipid biosynthesis</keyword>
<dbReference type="NCBIfam" id="TIGR00530">
    <property type="entry name" value="AGP_acyltrn"/>
    <property type="match status" value="1"/>
</dbReference>
<dbReference type="Pfam" id="PF01553">
    <property type="entry name" value="Acyltransferase"/>
    <property type="match status" value="1"/>
</dbReference>
<evidence type="ECO:0000256" key="3">
    <source>
        <dbReference type="ARBA" id="ARBA00005189"/>
    </source>
</evidence>
<dbReference type="GO" id="GO:0006654">
    <property type="term" value="P:phosphatidic acid biosynthetic process"/>
    <property type="evidence" value="ECO:0007669"/>
    <property type="project" value="TreeGrafter"/>
</dbReference>
<evidence type="ECO:0000256" key="6">
    <source>
        <dbReference type="ARBA" id="ARBA00016139"/>
    </source>
</evidence>
<comment type="pathway">
    <text evidence="3">Lipid metabolism.</text>
</comment>
<comment type="pathway">
    <text evidence="2">Phospholipid metabolism; CDP-diacylglycerol biosynthesis; CDP-diacylglycerol from sn-glycerol 3-phosphate: step 2/3.</text>
</comment>
<evidence type="ECO:0000313" key="13">
    <source>
        <dbReference type="Proteomes" id="UP001107961"/>
    </source>
</evidence>
<evidence type="ECO:0000256" key="9">
    <source>
        <dbReference type="RuleBase" id="RU361267"/>
    </source>
</evidence>
<evidence type="ECO:0000256" key="10">
    <source>
        <dbReference type="SAM" id="Phobius"/>
    </source>
</evidence>
<keyword evidence="10" id="KW-0472">Membrane</keyword>
<evidence type="ECO:0000256" key="2">
    <source>
        <dbReference type="ARBA" id="ARBA00004728"/>
    </source>
</evidence>
<keyword evidence="9" id="KW-0594">Phospholipid biosynthesis</keyword>
<protein>
    <recommendedName>
        <fullName evidence="6 9">1-acyl-sn-glycerol-3-phosphate acyltransferase</fullName>
        <ecNumber evidence="5 9">2.3.1.51</ecNumber>
    </recommendedName>
</protein>
<comment type="domain">
    <text evidence="9">The HXXXXD motif is essential for acyltransferase activity and may constitute the binding site for the phosphate moiety of the glycerol-3-phosphate.</text>
</comment>
<evidence type="ECO:0000256" key="1">
    <source>
        <dbReference type="ARBA" id="ARBA00001141"/>
    </source>
</evidence>
<dbReference type="PANTHER" id="PTHR10434">
    <property type="entry name" value="1-ACYL-SN-GLYCEROL-3-PHOSPHATE ACYLTRANSFERASE"/>
    <property type="match status" value="1"/>
</dbReference>
<dbReference type="KEGG" id="axe:P40_05310"/>
<dbReference type="Proteomes" id="UP001107961">
    <property type="component" value="Unassembled WGS sequence"/>
</dbReference>